<evidence type="ECO:0000256" key="2">
    <source>
        <dbReference type="ARBA" id="ARBA00022741"/>
    </source>
</evidence>
<dbReference type="InterPro" id="IPR027417">
    <property type="entry name" value="P-loop_NTPase"/>
</dbReference>
<reference evidence="9 10" key="1">
    <citation type="submission" date="2016-07" db="EMBL/GenBank/DDBJ databases">
        <title>Pervasive Adenine N6-methylation of Active Genes in Fungi.</title>
        <authorList>
            <consortium name="DOE Joint Genome Institute"/>
            <person name="Mondo S.J."/>
            <person name="Dannebaum R.O."/>
            <person name="Kuo R.C."/>
            <person name="Labutti K."/>
            <person name="Haridas S."/>
            <person name="Kuo A."/>
            <person name="Salamov A."/>
            <person name="Ahrendt S.R."/>
            <person name="Lipzen A."/>
            <person name="Sullivan W."/>
            <person name="Andreopoulos W.B."/>
            <person name="Clum A."/>
            <person name="Lindquist E."/>
            <person name="Daum C."/>
            <person name="Ramamoorthy G.K."/>
            <person name="Gryganskyi A."/>
            <person name="Culley D."/>
            <person name="Magnuson J.K."/>
            <person name="James T.Y."/>
            <person name="O'Malley M.A."/>
            <person name="Stajich J.E."/>
            <person name="Spatafora J.W."/>
            <person name="Visel A."/>
            <person name="Grigoriev I.V."/>
        </authorList>
    </citation>
    <scope>NUCLEOTIDE SEQUENCE [LARGE SCALE GENOMIC DNA]</scope>
    <source>
        <strain evidence="9 10">NRRL 1336</strain>
    </source>
</reference>
<evidence type="ECO:0000256" key="3">
    <source>
        <dbReference type="ARBA" id="ARBA00022801"/>
    </source>
</evidence>
<dbReference type="GO" id="GO:0016604">
    <property type="term" value="C:nuclear body"/>
    <property type="evidence" value="ECO:0007669"/>
    <property type="project" value="TreeGrafter"/>
</dbReference>
<keyword evidence="4" id="KW-0347">Helicase</keyword>
<dbReference type="GO" id="GO:0001147">
    <property type="term" value="F:transcription termination site sequence-specific DNA binding"/>
    <property type="evidence" value="ECO:0007669"/>
    <property type="project" value="TreeGrafter"/>
</dbReference>
<comment type="similarity">
    <text evidence="1">Belongs to the DNA2/NAM7 helicase family.</text>
</comment>
<feature type="domain" description="AAA+ ATPase" evidence="8">
    <location>
        <begin position="1272"/>
        <end position="1504"/>
    </location>
</feature>
<feature type="compositionally biased region" description="Low complexity" evidence="7">
    <location>
        <begin position="801"/>
        <end position="818"/>
    </location>
</feature>
<dbReference type="GO" id="GO:0004386">
    <property type="term" value="F:helicase activity"/>
    <property type="evidence" value="ECO:0007669"/>
    <property type="project" value="UniProtKB-KW"/>
</dbReference>
<comment type="caution">
    <text evidence="9">The sequence shown here is derived from an EMBL/GenBank/DDBJ whole genome shotgun (WGS) entry which is preliminary data.</text>
</comment>
<dbReference type="Proteomes" id="UP000193560">
    <property type="component" value="Unassembled WGS sequence"/>
</dbReference>
<dbReference type="PANTHER" id="PTHR10887:SF495">
    <property type="entry name" value="HELICASE SENATAXIN ISOFORM X1-RELATED"/>
    <property type="match status" value="1"/>
</dbReference>
<proteinExistence type="inferred from homology"/>
<keyword evidence="6" id="KW-0175">Coiled coil</keyword>
<accession>A0A1X2IE77</accession>
<evidence type="ECO:0000313" key="10">
    <source>
        <dbReference type="Proteomes" id="UP000193560"/>
    </source>
</evidence>
<name>A0A1X2IE77_9FUNG</name>
<dbReference type="FunFam" id="3.40.50.300:FF:000326">
    <property type="entry name" value="P-loop containing nucleoside triphosphate hydrolase"/>
    <property type="match status" value="1"/>
</dbReference>
<dbReference type="InterPro" id="IPR041677">
    <property type="entry name" value="DNA2/NAM7_AAA_11"/>
</dbReference>
<dbReference type="GO" id="GO:0006369">
    <property type="term" value="P:termination of RNA polymerase II transcription"/>
    <property type="evidence" value="ECO:0007669"/>
    <property type="project" value="TreeGrafter"/>
</dbReference>
<feature type="region of interest" description="Disordered" evidence="7">
    <location>
        <begin position="400"/>
        <end position="419"/>
    </location>
</feature>
<dbReference type="STRING" id="90262.A0A1X2IE77"/>
<dbReference type="CDD" id="cd18808">
    <property type="entry name" value="SF1_C_Upf1"/>
    <property type="match status" value="1"/>
</dbReference>
<dbReference type="Pfam" id="PF23576">
    <property type="entry name" value="SEN1_barrel"/>
    <property type="match status" value="1"/>
</dbReference>
<dbReference type="InterPro" id="IPR041679">
    <property type="entry name" value="DNA2/NAM7-like_C"/>
</dbReference>
<dbReference type="InterPro" id="IPR056474">
    <property type="entry name" value="SEN1_barrel"/>
</dbReference>
<evidence type="ECO:0000259" key="8">
    <source>
        <dbReference type="SMART" id="SM00382"/>
    </source>
</evidence>
<dbReference type="GO" id="GO:0005524">
    <property type="term" value="F:ATP binding"/>
    <property type="evidence" value="ECO:0007669"/>
    <property type="project" value="UniProtKB-KW"/>
</dbReference>
<gene>
    <name evidence="9" type="ORF">BCR42DRAFT_329521</name>
</gene>
<feature type="compositionally biased region" description="Low complexity" evidence="7">
    <location>
        <begin position="849"/>
        <end position="862"/>
    </location>
</feature>
<feature type="compositionally biased region" description="Acidic residues" evidence="7">
    <location>
        <begin position="973"/>
        <end position="990"/>
    </location>
</feature>
<dbReference type="SMART" id="SM00382">
    <property type="entry name" value="AAA"/>
    <property type="match status" value="1"/>
</dbReference>
<dbReference type="InterPro" id="IPR024481">
    <property type="entry name" value="Helicase_Sen1_N"/>
</dbReference>
<dbReference type="Pfam" id="PF12726">
    <property type="entry name" value="SEN1_N"/>
    <property type="match status" value="1"/>
</dbReference>
<dbReference type="Gene3D" id="3.40.50.300">
    <property type="entry name" value="P-loop containing nucleotide triphosphate hydrolases"/>
    <property type="match status" value="2"/>
</dbReference>
<dbReference type="PANTHER" id="PTHR10887">
    <property type="entry name" value="DNA2/NAM7 HELICASE FAMILY"/>
    <property type="match status" value="1"/>
</dbReference>
<dbReference type="GO" id="GO:0016787">
    <property type="term" value="F:hydrolase activity"/>
    <property type="evidence" value="ECO:0007669"/>
    <property type="project" value="UniProtKB-KW"/>
</dbReference>
<feature type="compositionally biased region" description="Basic and acidic residues" evidence="7">
    <location>
        <begin position="941"/>
        <end position="952"/>
    </location>
</feature>
<feature type="region of interest" description="Disordered" evidence="7">
    <location>
        <begin position="794"/>
        <end position="892"/>
    </location>
</feature>
<dbReference type="OrthoDB" id="6513042at2759"/>
<evidence type="ECO:0000256" key="7">
    <source>
        <dbReference type="SAM" id="MobiDB-lite"/>
    </source>
</evidence>
<feature type="compositionally biased region" description="Polar residues" evidence="7">
    <location>
        <begin position="917"/>
        <end position="926"/>
    </location>
</feature>
<evidence type="ECO:0000256" key="6">
    <source>
        <dbReference type="SAM" id="Coils"/>
    </source>
</evidence>
<dbReference type="InterPro" id="IPR045055">
    <property type="entry name" value="DNA2/NAM7-like"/>
</dbReference>
<dbReference type="InterPro" id="IPR003593">
    <property type="entry name" value="AAA+_ATPase"/>
</dbReference>
<sequence>MEKVNHFFNILEQFDQDRLKAGLSTSTTKLTEQHSCAITELVCFPYYLTIEDTSFCAFFDHIQTTRLYPTLEYNVVHGVALLAFHHHRLIRLWALKLLAKYGTEDSSNSNILPASTQGLVSVARPSFDLTLYKYDDNDSSNAFTLRTTQEKSELWKGLRLILELIPADSLAKVVDGTSMITLLQHQLASTSANTCLPAILKTMEVLWTNLQDRFWDKDTLDTTSGTVFYNTILKRICDHPGFRNATKIAQQGTSSTVLMRDGRVYPQEKLVLRMQEMVGWIFPFWYSLRSIADVDFMTDRVLDTLLGYFQLATWSSSFRKCAALVAFQVIQDRMTENTGIPTSKLNSYAPQWVPFALSNPDSATPCSLVSVQRNATTILSDLLCQDTRLLRDTYITLARSSSSPADDHPSSQSLSNTEQQDIVTSSYEKVWAFLQLQPATTMINILPTLLSAYASLVSVHDMQQSTVGASNADMSSPLLAKLMTRMQNLRGMVSMSLAHLADAPWEVRESLIGDSIVTVPLVAMLSSSDSVIRHSTCKLMTRIPTMVYHPLRFLYDHHPQLTVEGLTHVLKDFMELSNARIETYGMVTALAQALSCVSYFLVDNEDGYLLQLVMASAGNTDESNDMDQQIIKDFWNSVWQVLSTVFSSSLQWATKYKPKEILDRVMPWMDIATQIIGCRSLFQKVVCNDSLDVDTLISSVDGLSSWIYVTRRSVLAKLVPLLDKILRQLQQLYIKISLDAYDRLMTAATGMNASRLEQQERELIFLALSAHEPANVIFLDDSDDEDMEWQTIPAERPIDFSTPGTATTSPTLSPPTMTEAYTSPPTRKSPTNEAHTSPLSPVSPYFTISQSSSHQSSRPRQSTLSESFSKTTLLSPEAANIRPHDIPRGATSTAAPLSTLATKPASRVFPQAVKPSNNTYAVTSSGRKLRQPTMGYSKVQQLREESKAERRLGATAKSPSAIAMERKQRGLGSDEDDSSDDDDSDDDGDESGLLGLVNDQQQPASIQALFDTDQPRRTIKLIDIPGKSQTFMQQRSKARLAEKERKMKVMPDIDRLYKSILSWSLENTKSDTPPNTSRETFNHVQDTYEAGYQDYFNVFEPLLLLEVWSQFVRAKEMLNSSDVMDRFMMASRCHVNDFVDVTFQVPLAVNTTPLATDDLVCIANHFGPDFFSAAASGKNDHKQWHGKAFLAKVMAVTQRKSLAFFRLSSLLTVQREYSALQGLRYYELANDIMHPHPTAMPTLPPQAVKDCIRNYGVNQPQAEAIVGALKKKKGFTLIQGPPGTGKTKTILGLIVNLIDQQRHQATKKVGCGKVLVCAPSNAAVDEIAKRLKDGVVTSEGLVKPKVVRIGVMDSVNASVKDLVLDRLIEQELAPSLASDDNNQGNKNFAARRDKIQENMRTLQLDIEQVDRDLSSTKEMRKLTDLRDKRKQLLQQRDRQRIVLKDLYEVQRDYSKEMDAARIRARQKVFADCDIVCATLSGSGHHLLSEMGLIFDTVIVDEAAQAVEVSSLIPLKYDCKRCILVGDPNQLPPTVISLGSSFVISSSIQYRMHPHISAFPSALFYQSRLLDGPKMDEKTAAIWHKNPNFPPYIFFNVKDGQEKQGYGASLFNTSEADAAVTLVDKLASFFPGLKLAYKIGIITPYKQQVSQLKSRFERRFGSKILNTIDFNTVDGFQGQEKDIIIFSCVRANSGNGNTIGFLSDIRRMNVGLTRAKRSLFILGHAKSLQHDEYWGNLVEDAKERKMLQEVSLRIKKKKGEKKTDKGFYIVLLPVF</sequence>
<evidence type="ECO:0000256" key="1">
    <source>
        <dbReference type="ARBA" id="ARBA00007913"/>
    </source>
</evidence>
<protein>
    <submittedName>
        <fullName evidence="9">AAA domain-domain-containing protein</fullName>
    </submittedName>
</protein>
<dbReference type="Pfam" id="PF13086">
    <property type="entry name" value="AAA_11"/>
    <property type="match status" value="1"/>
</dbReference>
<keyword evidence="10" id="KW-1185">Reference proteome</keyword>
<dbReference type="GO" id="GO:0005694">
    <property type="term" value="C:chromosome"/>
    <property type="evidence" value="ECO:0007669"/>
    <property type="project" value="UniProtKB-ARBA"/>
</dbReference>
<evidence type="ECO:0000256" key="4">
    <source>
        <dbReference type="ARBA" id="ARBA00022806"/>
    </source>
</evidence>
<keyword evidence="5" id="KW-0067">ATP-binding</keyword>
<dbReference type="SUPFAM" id="SSF52540">
    <property type="entry name" value="P-loop containing nucleoside triphosphate hydrolases"/>
    <property type="match status" value="1"/>
</dbReference>
<dbReference type="CDD" id="cd18042">
    <property type="entry name" value="DEXXQc_SETX"/>
    <property type="match status" value="1"/>
</dbReference>
<evidence type="ECO:0000256" key="5">
    <source>
        <dbReference type="ARBA" id="ARBA00022840"/>
    </source>
</evidence>
<dbReference type="InterPro" id="IPR016024">
    <property type="entry name" value="ARM-type_fold"/>
</dbReference>
<feature type="compositionally biased region" description="Polar residues" evidence="7">
    <location>
        <begin position="819"/>
        <end position="840"/>
    </location>
</feature>
<feature type="coiled-coil region" evidence="6">
    <location>
        <begin position="1385"/>
        <end position="1412"/>
    </location>
</feature>
<organism evidence="9 10">
    <name type="scientific">Absidia repens</name>
    <dbReference type="NCBI Taxonomy" id="90262"/>
    <lineage>
        <taxon>Eukaryota</taxon>
        <taxon>Fungi</taxon>
        <taxon>Fungi incertae sedis</taxon>
        <taxon>Mucoromycota</taxon>
        <taxon>Mucoromycotina</taxon>
        <taxon>Mucoromycetes</taxon>
        <taxon>Mucorales</taxon>
        <taxon>Cunninghamellaceae</taxon>
        <taxon>Absidia</taxon>
    </lineage>
</organism>
<dbReference type="SUPFAM" id="SSF48371">
    <property type="entry name" value="ARM repeat"/>
    <property type="match status" value="1"/>
</dbReference>
<keyword evidence="2" id="KW-0547">Nucleotide-binding</keyword>
<dbReference type="Pfam" id="PF13087">
    <property type="entry name" value="AAA_12"/>
    <property type="match status" value="1"/>
</dbReference>
<dbReference type="EMBL" id="MCGE01000014">
    <property type="protein sequence ID" value="ORZ14789.1"/>
    <property type="molecule type" value="Genomic_DNA"/>
</dbReference>
<feature type="compositionally biased region" description="Polar residues" evidence="7">
    <location>
        <begin position="863"/>
        <end position="874"/>
    </location>
</feature>
<keyword evidence="3" id="KW-0378">Hydrolase</keyword>
<dbReference type="InterPro" id="IPR047187">
    <property type="entry name" value="SF1_C_Upf1"/>
</dbReference>
<feature type="region of interest" description="Disordered" evidence="7">
    <location>
        <begin position="917"/>
        <end position="1003"/>
    </location>
</feature>
<evidence type="ECO:0000313" key="9">
    <source>
        <dbReference type="EMBL" id="ORZ14789.1"/>
    </source>
</evidence>